<name>A0AAR2K8L6_PYGNA</name>
<dbReference type="InterPro" id="IPR050150">
    <property type="entry name" value="IgV_Light_Chain"/>
</dbReference>
<protein>
    <recommendedName>
        <fullName evidence="2">Ig-like domain-containing protein</fullName>
    </recommendedName>
</protein>
<reference evidence="3" key="2">
    <citation type="submission" date="2025-08" db="UniProtKB">
        <authorList>
            <consortium name="Ensembl"/>
        </authorList>
    </citation>
    <scope>IDENTIFICATION</scope>
</reference>
<reference evidence="3" key="3">
    <citation type="submission" date="2025-09" db="UniProtKB">
        <authorList>
            <consortium name="Ensembl"/>
        </authorList>
    </citation>
    <scope>IDENTIFICATION</scope>
</reference>
<dbReference type="SMART" id="SM00406">
    <property type="entry name" value="IGv"/>
    <property type="match status" value="1"/>
</dbReference>
<accession>A0AAR2K8L6</accession>
<evidence type="ECO:0000256" key="1">
    <source>
        <dbReference type="SAM" id="SignalP"/>
    </source>
</evidence>
<dbReference type="AlphaFoldDB" id="A0AAR2K8L6"/>
<dbReference type="Ensembl" id="ENSPNAT00000064896.1">
    <property type="protein sequence ID" value="ENSPNAP00000060610.1"/>
    <property type="gene ID" value="ENSPNAG00000032668.1"/>
</dbReference>
<dbReference type="Proteomes" id="UP001501920">
    <property type="component" value="Chromosome 1"/>
</dbReference>
<evidence type="ECO:0000259" key="2">
    <source>
        <dbReference type="PROSITE" id="PS50835"/>
    </source>
</evidence>
<dbReference type="PROSITE" id="PS50835">
    <property type="entry name" value="IG_LIKE"/>
    <property type="match status" value="1"/>
</dbReference>
<reference evidence="3 4" key="1">
    <citation type="submission" date="2020-10" db="EMBL/GenBank/DDBJ databases">
        <title>Pygocentrus nattereri (red-bellied piranha) genome, fPygNat1, primary haplotype.</title>
        <authorList>
            <person name="Myers G."/>
            <person name="Meyer A."/>
            <person name="Karagic N."/>
            <person name="Pippel M."/>
            <person name="Winkler S."/>
            <person name="Tracey A."/>
            <person name="Wood J."/>
            <person name="Formenti G."/>
            <person name="Howe K."/>
            <person name="Fedrigo O."/>
            <person name="Jarvis E.D."/>
        </authorList>
    </citation>
    <scope>NUCLEOTIDE SEQUENCE [LARGE SCALE GENOMIC DNA]</scope>
</reference>
<dbReference type="SUPFAM" id="SSF48726">
    <property type="entry name" value="Immunoglobulin"/>
    <property type="match status" value="1"/>
</dbReference>
<organism evidence="3 4">
    <name type="scientific">Pygocentrus nattereri</name>
    <name type="common">Red-bellied piranha</name>
    <dbReference type="NCBI Taxonomy" id="42514"/>
    <lineage>
        <taxon>Eukaryota</taxon>
        <taxon>Metazoa</taxon>
        <taxon>Chordata</taxon>
        <taxon>Craniata</taxon>
        <taxon>Vertebrata</taxon>
        <taxon>Euteleostomi</taxon>
        <taxon>Actinopterygii</taxon>
        <taxon>Neopterygii</taxon>
        <taxon>Teleostei</taxon>
        <taxon>Ostariophysi</taxon>
        <taxon>Characiformes</taxon>
        <taxon>Characoidei</taxon>
        <taxon>Pygocentrus</taxon>
    </lineage>
</organism>
<dbReference type="InterPro" id="IPR013783">
    <property type="entry name" value="Ig-like_fold"/>
</dbReference>
<dbReference type="InterPro" id="IPR013106">
    <property type="entry name" value="Ig_V-set"/>
</dbReference>
<dbReference type="Pfam" id="PF07686">
    <property type="entry name" value="V-set"/>
    <property type="match status" value="1"/>
</dbReference>
<sequence length="147" mass="15877">MITHQKAIMTLITIFIWMIITCSSGSLGQVVITQTAAKSAQPGHSVTIDCKSNTVVYRNEELTATKGNYFTSWYFQKPGEEPKLLIYFSDERFSGVSSKFSGGGGHPSSGGNGLDFTLTISGVQDEDAGDYYCMTAHEISGSGVITR</sequence>
<proteinExistence type="predicted"/>
<dbReference type="InterPro" id="IPR007110">
    <property type="entry name" value="Ig-like_dom"/>
</dbReference>
<dbReference type="Gene3D" id="2.60.40.10">
    <property type="entry name" value="Immunoglobulins"/>
    <property type="match status" value="1"/>
</dbReference>
<dbReference type="SMART" id="SM00409">
    <property type="entry name" value="IG"/>
    <property type="match status" value="1"/>
</dbReference>
<dbReference type="GeneTree" id="ENSGT01150000286991"/>
<keyword evidence="1" id="KW-0732">Signal</keyword>
<feature type="domain" description="Ig-like" evidence="2">
    <location>
        <begin position="28"/>
        <end position="147"/>
    </location>
</feature>
<keyword evidence="4" id="KW-1185">Reference proteome</keyword>
<dbReference type="PANTHER" id="PTHR23267">
    <property type="entry name" value="IMMUNOGLOBULIN LIGHT CHAIN"/>
    <property type="match status" value="1"/>
</dbReference>
<feature type="chain" id="PRO_5043580069" description="Ig-like domain-containing protein" evidence="1">
    <location>
        <begin position="25"/>
        <end position="147"/>
    </location>
</feature>
<dbReference type="InterPro" id="IPR036179">
    <property type="entry name" value="Ig-like_dom_sf"/>
</dbReference>
<evidence type="ECO:0000313" key="4">
    <source>
        <dbReference type="Proteomes" id="UP001501920"/>
    </source>
</evidence>
<evidence type="ECO:0000313" key="3">
    <source>
        <dbReference type="Ensembl" id="ENSPNAP00000060610.1"/>
    </source>
</evidence>
<dbReference type="InterPro" id="IPR003599">
    <property type="entry name" value="Ig_sub"/>
</dbReference>
<feature type="signal peptide" evidence="1">
    <location>
        <begin position="1"/>
        <end position="24"/>
    </location>
</feature>